<evidence type="ECO:0000256" key="2">
    <source>
        <dbReference type="ARBA" id="ARBA00022603"/>
    </source>
</evidence>
<dbReference type="InterPro" id="IPR029063">
    <property type="entry name" value="SAM-dependent_MTases_sf"/>
</dbReference>
<evidence type="ECO:0000256" key="1">
    <source>
        <dbReference type="ARBA" id="ARBA00008138"/>
    </source>
</evidence>
<dbReference type="NCBIfam" id="TIGR00027">
    <property type="entry name" value="mthyl_TIGR00027"/>
    <property type="match status" value="1"/>
</dbReference>
<organism evidence="5 6">
    <name type="scientific">Labilithrix luteola</name>
    <dbReference type="NCBI Taxonomy" id="1391654"/>
    <lineage>
        <taxon>Bacteria</taxon>
        <taxon>Pseudomonadati</taxon>
        <taxon>Myxococcota</taxon>
        <taxon>Polyangia</taxon>
        <taxon>Polyangiales</taxon>
        <taxon>Labilitrichaceae</taxon>
        <taxon>Labilithrix</taxon>
    </lineage>
</organism>
<gene>
    <name evidence="5" type="ORF">AKJ09_09485</name>
</gene>
<keyword evidence="4" id="KW-0949">S-adenosyl-L-methionine</keyword>
<keyword evidence="3 5" id="KW-0808">Transferase</keyword>
<dbReference type="SUPFAM" id="SSF53335">
    <property type="entry name" value="S-adenosyl-L-methionine-dependent methyltransferases"/>
    <property type="match status" value="1"/>
</dbReference>
<protein>
    <recommendedName>
        <fullName evidence="4">S-adenosyl-L-methionine-dependent methyltransferase</fullName>
        <ecNumber evidence="4">2.1.1.-</ecNumber>
    </recommendedName>
</protein>
<dbReference type="Pfam" id="PF04072">
    <property type="entry name" value="LCM"/>
    <property type="match status" value="1"/>
</dbReference>
<dbReference type="PANTHER" id="PTHR43619">
    <property type="entry name" value="S-ADENOSYL-L-METHIONINE-DEPENDENT METHYLTRANSFERASE YKTD-RELATED"/>
    <property type="match status" value="1"/>
</dbReference>
<dbReference type="Gene3D" id="3.40.50.150">
    <property type="entry name" value="Vaccinia Virus protein VP39"/>
    <property type="match status" value="1"/>
</dbReference>
<evidence type="ECO:0000256" key="3">
    <source>
        <dbReference type="ARBA" id="ARBA00022679"/>
    </source>
</evidence>
<dbReference type="AlphaFoldDB" id="A0A0K1QAY3"/>
<dbReference type="GO" id="GO:0008168">
    <property type="term" value="F:methyltransferase activity"/>
    <property type="evidence" value="ECO:0007669"/>
    <property type="project" value="UniProtKB-UniRule"/>
</dbReference>
<dbReference type="InterPro" id="IPR011610">
    <property type="entry name" value="SAM_mthyl_Trfase_ML2640-like"/>
</dbReference>
<sequence length="263" mass="28556">MQPWFPSLTAVAVSLARGVGALPDRPSTRALRVLSLGLVDHVTLRMRAIDEVVLAALPRSRQLVILGAGLDRRASRLQALRDVVVYEVDHPATQASKRLVSRLTRAEGTTARFVGVDFERDSLDARLEQSGHDVHAETTWIWEGVTPYLTRDAFLSTLRIVAARSTPGSTLAMTYGTPELLAAGRRLKPFVRPAFAAIGEPLLGLMRPHEARDLVTTEGFDVTDDSGSPDWADRQGVPRPRVVVGERLLVAIRAGTTSGSGKP</sequence>
<proteinExistence type="inferred from homology"/>
<dbReference type="OrthoDB" id="9806164at2"/>
<reference evidence="5 6" key="1">
    <citation type="submission" date="2015-08" db="EMBL/GenBank/DDBJ databases">
        <authorList>
            <person name="Babu N.S."/>
            <person name="Beckwith C.J."/>
            <person name="Beseler K.G."/>
            <person name="Brison A."/>
            <person name="Carone J.V."/>
            <person name="Caskin T.P."/>
            <person name="Diamond M."/>
            <person name="Durham M.E."/>
            <person name="Foxe J.M."/>
            <person name="Go M."/>
            <person name="Henderson B.A."/>
            <person name="Jones I.B."/>
            <person name="McGettigan J.A."/>
            <person name="Micheletti S.J."/>
            <person name="Nasrallah M.E."/>
            <person name="Ortiz D."/>
            <person name="Piller C.R."/>
            <person name="Privatt S.R."/>
            <person name="Schneider S.L."/>
            <person name="Sharp S."/>
            <person name="Smith T.C."/>
            <person name="Stanton J.D."/>
            <person name="Ullery H.E."/>
            <person name="Wilson R.J."/>
            <person name="Serrano M.G."/>
            <person name="Buck G."/>
            <person name="Lee V."/>
            <person name="Wang Y."/>
            <person name="Carvalho R."/>
            <person name="Voegtly L."/>
            <person name="Shi R."/>
            <person name="Duckworth R."/>
            <person name="Johnson A."/>
            <person name="Loviza R."/>
            <person name="Walstead R."/>
            <person name="Shah Z."/>
            <person name="Kiflezghi M."/>
            <person name="Wade K."/>
            <person name="Ball S.L."/>
            <person name="Bradley K.W."/>
            <person name="Asai D.J."/>
            <person name="Bowman C.A."/>
            <person name="Russell D.A."/>
            <person name="Pope W.H."/>
            <person name="Jacobs-Sera D."/>
            <person name="Hendrix R.W."/>
            <person name="Hatfull G.F."/>
        </authorList>
    </citation>
    <scope>NUCLEOTIDE SEQUENCE [LARGE SCALE GENOMIC DNA]</scope>
    <source>
        <strain evidence="5 6">DSM 27648</strain>
    </source>
</reference>
<comment type="similarity">
    <text evidence="1 4">Belongs to the UPF0677 family.</text>
</comment>
<name>A0A0K1QAY3_9BACT</name>
<dbReference type="GO" id="GO:0032259">
    <property type="term" value="P:methylation"/>
    <property type="evidence" value="ECO:0007669"/>
    <property type="project" value="UniProtKB-KW"/>
</dbReference>
<dbReference type="Proteomes" id="UP000064967">
    <property type="component" value="Chromosome"/>
</dbReference>
<evidence type="ECO:0000256" key="4">
    <source>
        <dbReference type="RuleBase" id="RU362030"/>
    </source>
</evidence>
<keyword evidence="2 4" id="KW-0489">Methyltransferase</keyword>
<dbReference type="EMBL" id="CP012333">
    <property type="protein sequence ID" value="AKV02822.1"/>
    <property type="molecule type" value="Genomic_DNA"/>
</dbReference>
<dbReference type="PANTHER" id="PTHR43619:SF2">
    <property type="entry name" value="S-ADENOSYL-L-METHIONINE-DEPENDENT METHYLTRANSFERASES SUPERFAMILY PROTEIN"/>
    <property type="match status" value="1"/>
</dbReference>
<dbReference type="EC" id="2.1.1.-" evidence="4"/>
<accession>A0A0K1QAY3</accession>
<keyword evidence="6" id="KW-1185">Reference proteome</keyword>
<evidence type="ECO:0000313" key="6">
    <source>
        <dbReference type="Proteomes" id="UP000064967"/>
    </source>
</evidence>
<dbReference type="InterPro" id="IPR007213">
    <property type="entry name" value="Ppm1/Ppm2/Tcmp"/>
</dbReference>
<comment type="function">
    <text evidence="4">Exhibits S-adenosyl-L-methionine-dependent methyltransferase activity.</text>
</comment>
<dbReference type="RefSeq" id="WP_146653683.1">
    <property type="nucleotide sequence ID" value="NZ_CP012333.1"/>
</dbReference>
<evidence type="ECO:0000313" key="5">
    <source>
        <dbReference type="EMBL" id="AKV02822.1"/>
    </source>
</evidence>
<dbReference type="STRING" id="1391654.AKJ09_09485"/>
<dbReference type="KEGG" id="llu:AKJ09_09485"/>